<keyword evidence="2" id="KW-0378">Hydrolase</keyword>
<feature type="domain" description="HD-GYP" evidence="1">
    <location>
        <begin position="5"/>
        <end position="199"/>
    </location>
</feature>
<feature type="domain" description="HD-GYP" evidence="1">
    <location>
        <begin position="217"/>
        <end position="404"/>
    </location>
</feature>
<dbReference type="Proteomes" id="UP000264883">
    <property type="component" value="Chromosome"/>
</dbReference>
<organism evidence="2 3">
    <name type="scientific">Clostridium isatidis</name>
    <dbReference type="NCBI Taxonomy" id="182773"/>
    <lineage>
        <taxon>Bacteria</taxon>
        <taxon>Bacillati</taxon>
        <taxon>Bacillota</taxon>
        <taxon>Clostridia</taxon>
        <taxon>Eubacteriales</taxon>
        <taxon>Clostridiaceae</taxon>
        <taxon>Clostridium</taxon>
    </lineage>
</organism>
<gene>
    <name evidence="2" type="ORF">BEN51_04665</name>
</gene>
<dbReference type="GO" id="GO:0016787">
    <property type="term" value="F:hydrolase activity"/>
    <property type="evidence" value="ECO:0007669"/>
    <property type="project" value="UniProtKB-KW"/>
</dbReference>
<dbReference type="SMART" id="SM00471">
    <property type="entry name" value="HDc"/>
    <property type="match status" value="2"/>
</dbReference>
<dbReference type="SUPFAM" id="SSF109604">
    <property type="entry name" value="HD-domain/PDEase-like"/>
    <property type="match status" value="2"/>
</dbReference>
<proteinExistence type="predicted"/>
<evidence type="ECO:0000313" key="2">
    <source>
        <dbReference type="EMBL" id="ASW42788.1"/>
    </source>
</evidence>
<dbReference type="Gene3D" id="1.10.3210.10">
    <property type="entry name" value="Hypothetical protein af1432"/>
    <property type="match status" value="2"/>
</dbReference>
<dbReference type="InterPro" id="IPR003607">
    <property type="entry name" value="HD/PDEase_dom"/>
</dbReference>
<dbReference type="PROSITE" id="PS51832">
    <property type="entry name" value="HD_GYP"/>
    <property type="match status" value="2"/>
</dbReference>
<dbReference type="PANTHER" id="PTHR43155">
    <property type="entry name" value="CYCLIC DI-GMP PHOSPHODIESTERASE PA4108-RELATED"/>
    <property type="match status" value="1"/>
</dbReference>
<evidence type="ECO:0000259" key="1">
    <source>
        <dbReference type="PROSITE" id="PS51832"/>
    </source>
</evidence>
<accession>A0A343JB80</accession>
<keyword evidence="3" id="KW-1185">Reference proteome</keyword>
<protein>
    <submittedName>
        <fullName evidence="2">HD family phosphohydrolase</fullName>
    </submittedName>
</protein>
<dbReference type="EMBL" id="CP016786">
    <property type="protein sequence ID" value="ASW42788.1"/>
    <property type="molecule type" value="Genomic_DNA"/>
</dbReference>
<dbReference type="AlphaFoldDB" id="A0A343JB80"/>
<sequence length="404" mass="46802">MIFNLNEFLMAVSFTLDFVEMDILGVASNHGKRTAYIALRIAQEIDLKDEEIHDVVALAMLHDNGLSSINVHGRFLKRDPMNIRNLESVKEHCIIGEDNIKDYPFFTDVKGSIKYHHENYDGTGNFNLKAEEIPLMAQIIRIADLTDATFNFGKSNNSNKEKIIKYINDQENKIFSQKLVQAFNNISKDKNFWANLQDDNLKEALKKNTPQFSKDLSLEEIKKITSVFSKIVDSKSHFTKEHSRGLVEKVKIMADYYKKSHEEKMKLIIAADLHDIGKLAIPNEILDSPRKLTFEEFELMKKHVYYTRIALQEIKGFEDINEWASNHHEKLNGMGYPFGKTEKDLDFNSRLMTCLDIYQALTEERPYRKGLVHKEAMKILYDMYKKGLIDGKITEDIDNVFGEK</sequence>
<dbReference type="CDD" id="cd00077">
    <property type="entry name" value="HDc"/>
    <property type="match status" value="2"/>
</dbReference>
<reference evidence="2 3" key="1">
    <citation type="submission" date="2016-08" db="EMBL/GenBank/DDBJ databases">
        <title>Complete Genome Sequence Of The Indigo Reducing Clostridium isatidis DSM15098.</title>
        <authorList>
            <person name="Little G.T."/>
            <person name="Minton N.P."/>
        </authorList>
    </citation>
    <scope>NUCLEOTIDE SEQUENCE [LARGE SCALE GENOMIC DNA]</scope>
    <source>
        <strain evidence="2 3">DSM 15098</strain>
    </source>
</reference>
<dbReference type="PANTHER" id="PTHR43155:SF1">
    <property type="entry name" value="3'3'-CGAMP-SPECIFIC PHOSPHODIESTERASE 1"/>
    <property type="match status" value="1"/>
</dbReference>
<name>A0A343JB80_9CLOT</name>
<dbReference type="RefSeq" id="WP_119864922.1">
    <property type="nucleotide sequence ID" value="NZ_CP016786.1"/>
</dbReference>
<evidence type="ECO:0000313" key="3">
    <source>
        <dbReference type="Proteomes" id="UP000264883"/>
    </source>
</evidence>
<dbReference type="InterPro" id="IPR037522">
    <property type="entry name" value="HD_GYP_dom"/>
</dbReference>
<dbReference type="Pfam" id="PF13487">
    <property type="entry name" value="HD_5"/>
    <property type="match status" value="2"/>
</dbReference>
<dbReference type="OrthoDB" id="9804747at2"/>
<dbReference type="KEGG" id="cia:BEN51_04665"/>